<feature type="region of interest" description="Disordered" evidence="1">
    <location>
        <begin position="1"/>
        <end position="28"/>
    </location>
</feature>
<evidence type="ECO:0000313" key="2">
    <source>
        <dbReference type="EMBL" id="KAF1942766.1"/>
    </source>
</evidence>
<sequence length="348" mass="39339">MAKYRGKKPRNTHTRKRGNNMGNHIEHAEPRQNLYVPAIKWGVGGDYTSQWLGYGYDYEPICYHSADYANGTYKFAPNFQSVGFSEESIQRQLGYNVVPQHQPQLYYQVRGGEGDGERDGRDGEEGFCYGGYGGCDRFPCPSHIGGLVKYTYDDHYHHSLSNDDIDVYYNYYSTPPSYLDQAYNLDHSRNSNSASPPYSNDTANTPKPSVHPRFISGYHHPLLKDKPREWWADKPLFTSFSFFSDSFSSLEEAEAADKVEPNTVHWDYVEGYHDPALEYQTRESYAAFYLELKGFEEEDGDGDGFGDADSEVWDAARYFAPYQHPPAPSTSSASATEAMVGIAGAMCT</sequence>
<dbReference type="EMBL" id="ML976032">
    <property type="protein sequence ID" value="KAF1942766.1"/>
    <property type="molecule type" value="Genomic_DNA"/>
</dbReference>
<name>A0A6A5SW28_9PLEO</name>
<feature type="compositionally biased region" description="Basic residues" evidence="1">
    <location>
        <begin position="1"/>
        <end position="18"/>
    </location>
</feature>
<feature type="compositionally biased region" description="Polar residues" evidence="1">
    <location>
        <begin position="190"/>
        <end position="207"/>
    </location>
</feature>
<proteinExistence type="predicted"/>
<evidence type="ECO:0000313" key="3">
    <source>
        <dbReference type="Proteomes" id="UP000800038"/>
    </source>
</evidence>
<keyword evidence="3" id="KW-1185">Reference proteome</keyword>
<reference evidence="2" key="1">
    <citation type="journal article" date="2020" name="Stud. Mycol.">
        <title>101 Dothideomycetes genomes: a test case for predicting lifestyles and emergence of pathogens.</title>
        <authorList>
            <person name="Haridas S."/>
            <person name="Albert R."/>
            <person name="Binder M."/>
            <person name="Bloem J."/>
            <person name="Labutti K."/>
            <person name="Salamov A."/>
            <person name="Andreopoulos B."/>
            <person name="Baker S."/>
            <person name="Barry K."/>
            <person name="Bills G."/>
            <person name="Bluhm B."/>
            <person name="Cannon C."/>
            <person name="Castanera R."/>
            <person name="Culley D."/>
            <person name="Daum C."/>
            <person name="Ezra D."/>
            <person name="Gonzalez J."/>
            <person name="Henrissat B."/>
            <person name="Kuo A."/>
            <person name="Liang C."/>
            <person name="Lipzen A."/>
            <person name="Lutzoni F."/>
            <person name="Magnuson J."/>
            <person name="Mondo S."/>
            <person name="Nolan M."/>
            <person name="Ohm R."/>
            <person name="Pangilinan J."/>
            <person name="Park H.-J."/>
            <person name="Ramirez L."/>
            <person name="Alfaro M."/>
            <person name="Sun H."/>
            <person name="Tritt A."/>
            <person name="Yoshinaga Y."/>
            <person name="Zwiers L.-H."/>
            <person name="Turgeon B."/>
            <person name="Goodwin S."/>
            <person name="Spatafora J."/>
            <person name="Crous P."/>
            <person name="Grigoriev I."/>
        </authorList>
    </citation>
    <scope>NUCLEOTIDE SEQUENCE</scope>
    <source>
        <strain evidence="2">CBS 161.51</strain>
    </source>
</reference>
<dbReference type="AlphaFoldDB" id="A0A6A5SW28"/>
<evidence type="ECO:0000256" key="1">
    <source>
        <dbReference type="SAM" id="MobiDB-lite"/>
    </source>
</evidence>
<protein>
    <submittedName>
        <fullName evidence="2">Uncharacterized protein</fullName>
    </submittedName>
</protein>
<gene>
    <name evidence="2" type="ORF">EJ02DRAFT_421947</name>
</gene>
<accession>A0A6A5SW28</accession>
<dbReference type="Proteomes" id="UP000800038">
    <property type="component" value="Unassembled WGS sequence"/>
</dbReference>
<feature type="region of interest" description="Disordered" evidence="1">
    <location>
        <begin position="182"/>
        <end position="210"/>
    </location>
</feature>
<organism evidence="2 3">
    <name type="scientific">Clathrospora elynae</name>
    <dbReference type="NCBI Taxonomy" id="706981"/>
    <lineage>
        <taxon>Eukaryota</taxon>
        <taxon>Fungi</taxon>
        <taxon>Dikarya</taxon>
        <taxon>Ascomycota</taxon>
        <taxon>Pezizomycotina</taxon>
        <taxon>Dothideomycetes</taxon>
        <taxon>Pleosporomycetidae</taxon>
        <taxon>Pleosporales</taxon>
        <taxon>Diademaceae</taxon>
        <taxon>Clathrospora</taxon>
    </lineage>
</organism>